<organism evidence="3 4">
    <name type="scientific">Tuber magnatum</name>
    <name type="common">white Piedmont truffle</name>
    <dbReference type="NCBI Taxonomy" id="42249"/>
    <lineage>
        <taxon>Eukaryota</taxon>
        <taxon>Fungi</taxon>
        <taxon>Dikarya</taxon>
        <taxon>Ascomycota</taxon>
        <taxon>Pezizomycotina</taxon>
        <taxon>Pezizomycetes</taxon>
        <taxon>Pezizales</taxon>
        <taxon>Tuberaceae</taxon>
        <taxon>Tuber</taxon>
    </lineage>
</organism>
<dbReference type="InterPro" id="IPR003347">
    <property type="entry name" value="JmjC_dom"/>
</dbReference>
<dbReference type="STRING" id="42249.A0A317T3D9"/>
<gene>
    <name evidence="3" type="ORF">C7212DRAFT_276050</name>
</gene>
<evidence type="ECO:0000313" key="4">
    <source>
        <dbReference type="Proteomes" id="UP000246991"/>
    </source>
</evidence>
<name>A0A317T3D9_9PEZI</name>
<comment type="caution">
    <text evidence="3">The sequence shown here is derived from an EMBL/GenBank/DDBJ whole genome shotgun (WGS) entry which is preliminary data.</text>
</comment>
<dbReference type="InterPro" id="IPR041667">
    <property type="entry name" value="Cupin_8"/>
</dbReference>
<dbReference type="PANTHER" id="PTHR12461">
    <property type="entry name" value="HYPOXIA-INDUCIBLE FACTOR 1 ALPHA INHIBITOR-RELATED"/>
    <property type="match status" value="1"/>
</dbReference>
<protein>
    <submittedName>
        <fullName evidence="3">Clavaminate synthase-like protein</fullName>
    </submittedName>
</protein>
<dbReference type="Proteomes" id="UP000246991">
    <property type="component" value="Unassembled WGS sequence"/>
</dbReference>
<reference evidence="3 4" key="1">
    <citation type="submission" date="2018-03" db="EMBL/GenBank/DDBJ databases">
        <title>Genomes of Pezizomycetes fungi and the evolution of truffles.</title>
        <authorList>
            <person name="Murat C."/>
            <person name="Payen T."/>
            <person name="Noel B."/>
            <person name="Kuo A."/>
            <person name="Martin F.M."/>
        </authorList>
    </citation>
    <scope>NUCLEOTIDE SEQUENCE [LARGE SCALE GENOMIC DNA]</scope>
    <source>
        <strain evidence="3">091103-1</strain>
    </source>
</reference>
<evidence type="ECO:0000313" key="3">
    <source>
        <dbReference type="EMBL" id="PWW80277.1"/>
    </source>
</evidence>
<proteinExistence type="predicted"/>
<dbReference type="PROSITE" id="PS51184">
    <property type="entry name" value="JMJC"/>
    <property type="match status" value="1"/>
</dbReference>
<feature type="domain" description="JmjC" evidence="2">
    <location>
        <begin position="137"/>
        <end position="298"/>
    </location>
</feature>
<dbReference type="SUPFAM" id="SSF51197">
    <property type="entry name" value="Clavaminate synthase-like"/>
    <property type="match status" value="1"/>
</dbReference>
<dbReference type="AlphaFoldDB" id="A0A317T3D9"/>
<sequence length="298" mass="33386">MRSRPPPNLRSIASSSRPSRHPPVPLRISPLPILSPSTLPTFRDSYFNPTLPCIFPPSHFTSTLPAISQWFIPHPKFPHLRAPNTQFFHKTLGDRINAPLLMEVSLHSEGKFLQNYTPFAKLLEDISFAGPRDRSITTYLAQCPINEIPELMDTLPTPQYIHAGKGDIYNVNLWMGHAALIVTPLHKDPNPNLFVQLAGTKRIRLFEPATGRGIMQRFGGGVKRFRMPDEMMDGKHKGILEKVVWGEDEAEDEAEDGVPGFEATVGPGDGLFIPKGWWHAVRSVGEDGAVASVNWWFR</sequence>
<evidence type="ECO:0000256" key="1">
    <source>
        <dbReference type="SAM" id="MobiDB-lite"/>
    </source>
</evidence>
<accession>A0A317T3D9</accession>
<dbReference type="EMBL" id="PYWC01000003">
    <property type="protein sequence ID" value="PWW80277.1"/>
    <property type="molecule type" value="Genomic_DNA"/>
</dbReference>
<dbReference type="Gene3D" id="2.60.120.650">
    <property type="entry name" value="Cupin"/>
    <property type="match status" value="1"/>
</dbReference>
<dbReference type="OrthoDB" id="263283at2759"/>
<dbReference type="Pfam" id="PF13621">
    <property type="entry name" value="Cupin_8"/>
    <property type="match status" value="1"/>
</dbReference>
<keyword evidence="4" id="KW-1185">Reference proteome</keyword>
<feature type="region of interest" description="Disordered" evidence="1">
    <location>
        <begin position="1"/>
        <end position="24"/>
    </location>
</feature>
<dbReference type="PANTHER" id="PTHR12461:SF105">
    <property type="entry name" value="HYPOXIA-INDUCIBLE FACTOR 1-ALPHA INHIBITOR"/>
    <property type="match status" value="1"/>
</dbReference>
<evidence type="ECO:0000259" key="2">
    <source>
        <dbReference type="PROSITE" id="PS51184"/>
    </source>
</evidence>